<organism evidence="11 12">
    <name type="scientific">Glutamicibacter ectropisis</name>
    <dbReference type="NCBI Taxonomy" id="3046593"/>
    <lineage>
        <taxon>Bacteria</taxon>
        <taxon>Bacillati</taxon>
        <taxon>Actinomycetota</taxon>
        <taxon>Actinomycetes</taxon>
        <taxon>Micrococcales</taxon>
        <taxon>Micrococcaceae</taxon>
        <taxon>Glutamicibacter</taxon>
    </lineage>
</organism>
<evidence type="ECO:0000313" key="12">
    <source>
        <dbReference type="Proteomes" id="UP001486888"/>
    </source>
</evidence>
<evidence type="ECO:0000256" key="5">
    <source>
        <dbReference type="ARBA" id="ARBA00047199"/>
    </source>
</evidence>
<keyword evidence="3 8" id="KW-0663">Pyridoxal phosphate</keyword>
<feature type="region of interest" description="Disordered" evidence="10">
    <location>
        <begin position="1"/>
        <end position="26"/>
    </location>
</feature>
<dbReference type="GO" id="GO:0030170">
    <property type="term" value="F:pyridoxal phosphate binding"/>
    <property type="evidence" value="ECO:0007669"/>
    <property type="project" value="InterPro"/>
</dbReference>
<dbReference type="AlphaFoldDB" id="A0AAU6WF68"/>
<dbReference type="RefSeq" id="WP_345472776.1">
    <property type="nucleotide sequence ID" value="NZ_CP125942.1"/>
</dbReference>
<dbReference type="InterPro" id="IPR015421">
    <property type="entry name" value="PyrdxlP-dep_Trfase_major"/>
</dbReference>
<evidence type="ECO:0000256" key="10">
    <source>
        <dbReference type="SAM" id="MobiDB-lite"/>
    </source>
</evidence>
<evidence type="ECO:0000256" key="4">
    <source>
        <dbReference type="ARBA" id="ARBA00047175"/>
    </source>
</evidence>
<dbReference type="KEGG" id="gey:QMQ05_02605"/>
<reference evidence="11 12" key="1">
    <citation type="submission" date="2023-05" db="EMBL/GenBank/DDBJ databases">
        <title>Glutamicibacter sp. B1, complete genome.</title>
        <authorList>
            <person name="Long Y.H."/>
            <person name="Fang T."/>
            <person name="Li X.Y."/>
        </authorList>
    </citation>
    <scope>NUCLEOTIDE SEQUENCE [LARGE SCALE GENOMIC DNA]</scope>
    <source>
        <strain evidence="11 12">B1</strain>
    </source>
</reference>
<comment type="cofactor">
    <cofactor evidence="1 9">
        <name>pyridoxal 5'-phosphate</name>
        <dbReference type="ChEBI" id="CHEBI:597326"/>
    </cofactor>
</comment>
<keyword evidence="11" id="KW-0808">Transferase</keyword>
<dbReference type="GO" id="GO:0005737">
    <property type="term" value="C:cytoplasm"/>
    <property type="evidence" value="ECO:0007669"/>
    <property type="project" value="TreeGrafter"/>
</dbReference>
<proteinExistence type="inferred from homology"/>
<dbReference type="FunFam" id="3.40.640.10:FF:000046">
    <property type="entry name" value="Cystathionine gamma-lyase"/>
    <property type="match status" value="1"/>
</dbReference>
<dbReference type="PIRSF" id="PIRSF001434">
    <property type="entry name" value="CGS"/>
    <property type="match status" value="1"/>
</dbReference>
<dbReference type="GO" id="GO:0019346">
    <property type="term" value="P:transsulfuration"/>
    <property type="evidence" value="ECO:0007669"/>
    <property type="project" value="InterPro"/>
</dbReference>
<dbReference type="GO" id="GO:0047982">
    <property type="term" value="F:homocysteine desulfhydrase activity"/>
    <property type="evidence" value="ECO:0007669"/>
    <property type="project" value="UniProtKB-EC"/>
</dbReference>
<comment type="catalytic activity">
    <reaction evidence="6">
        <text>L-homocysteine + H2O = 2-oxobutanoate + hydrogen sulfide + NH4(+) + H(+)</text>
        <dbReference type="Rhea" id="RHEA:14501"/>
        <dbReference type="ChEBI" id="CHEBI:15377"/>
        <dbReference type="ChEBI" id="CHEBI:15378"/>
        <dbReference type="ChEBI" id="CHEBI:16763"/>
        <dbReference type="ChEBI" id="CHEBI:28938"/>
        <dbReference type="ChEBI" id="CHEBI:29919"/>
        <dbReference type="ChEBI" id="CHEBI:58199"/>
        <dbReference type="EC" id="4.4.1.2"/>
    </reaction>
    <physiologicalReaction direction="left-to-right" evidence="6">
        <dbReference type="Rhea" id="RHEA:14502"/>
    </physiologicalReaction>
</comment>
<name>A0AAU6WF68_9MICC</name>
<evidence type="ECO:0000256" key="1">
    <source>
        <dbReference type="ARBA" id="ARBA00001933"/>
    </source>
</evidence>
<dbReference type="EC" id="4.4.1.2" evidence="4"/>
<dbReference type="PANTHER" id="PTHR11808">
    <property type="entry name" value="TRANS-SULFURATION ENZYME FAMILY MEMBER"/>
    <property type="match status" value="1"/>
</dbReference>
<dbReference type="GO" id="GO:0018826">
    <property type="term" value="F:methionine gamma-lyase activity"/>
    <property type="evidence" value="ECO:0007669"/>
    <property type="project" value="UniProtKB-EC"/>
</dbReference>
<dbReference type="EMBL" id="CP125942">
    <property type="protein sequence ID" value="XAO46452.1"/>
    <property type="molecule type" value="Genomic_DNA"/>
</dbReference>
<accession>A0AAU6WF68</accession>
<evidence type="ECO:0000313" key="11">
    <source>
        <dbReference type="EMBL" id="XAO46452.1"/>
    </source>
</evidence>
<dbReference type="InterPro" id="IPR015424">
    <property type="entry name" value="PyrdxlP-dep_Trfase"/>
</dbReference>
<evidence type="ECO:0000256" key="2">
    <source>
        <dbReference type="ARBA" id="ARBA00009077"/>
    </source>
</evidence>
<comment type="similarity">
    <text evidence="2 9">Belongs to the trans-sulfuration enzymes family.</text>
</comment>
<protein>
    <recommendedName>
        <fullName evidence="4">homocysteine desulfhydrase</fullName>
        <ecNumber evidence="4">4.4.1.2</ecNumber>
    </recommendedName>
    <alternativeName>
        <fullName evidence="5">Homocysteine desulfhydrase</fullName>
    </alternativeName>
</protein>
<evidence type="ECO:0000256" key="6">
    <source>
        <dbReference type="ARBA" id="ARBA00048780"/>
    </source>
</evidence>
<dbReference type="GO" id="GO:0003962">
    <property type="term" value="F:cystathionine gamma-synthase activity"/>
    <property type="evidence" value="ECO:0007669"/>
    <property type="project" value="TreeGrafter"/>
</dbReference>
<evidence type="ECO:0000256" key="7">
    <source>
        <dbReference type="ARBA" id="ARBA00052699"/>
    </source>
</evidence>
<evidence type="ECO:0000256" key="8">
    <source>
        <dbReference type="PIRSR" id="PIRSR001434-2"/>
    </source>
</evidence>
<dbReference type="PANTHER" id="PTHR11808:SF15">
    <property type="entry name" value="CYSTATHIONINE GAMMA-LYASE"/>
    <property type="match status" value="1"/>
</dbReference>
<evidence type="ECO:0000256" key="3">
    <source>
        <dbReference type="ARBA" id="ARBA00022898"/>
    </source>
</evidence>
<evidence type="ECO:0000256" key="9">
    <source>
        <dbReference type="RuleBase" id="RU362118"/>
    </source>
</evidence>
<dbReference type="InterPro" id="IPR000277">
    <property type="entry name" value="Cys/Met-Metab_PyrdxlP-dep_enz"/>
</dbReference>
<dbReference type="SUPFAM" id="SSF53383">
    <property type="entry name" value="PLP-dependent transferases"/>
    <property type="match status" value="1"/>
</dbReference>
<dbReference type="Gene3D" id="3.40.640.10">
    <property type="entry name" value="Type I PLP-dependent aspartate aminotransferase-like (Major domain)"/>
    <property type="match status" value="1"/>
</dbReference>
<dbReference type="InterPro" id="IPR015422">
    <property type="entry name" value="PyrdxlP-dep_Trfase_small"/>
</dbReference>
<feature type="modified residue" description="N6-(pyridoxal phosphate)lysine" evidence="8">
    <location>
        <position position="208"/>
    </location>
</feature>
<feature type="compositionally biased region" description="Low complexity" evidence="10">
    <location>
        <begin position="1"/>
        <end position="12"/>
    </location>
</feature>
<comment type="catalytic activity">
    <reaction evidence="7">
        <text>L-methionine + H2O = methanethiol + 2-oxobutanoate + NH4(+)</text>
        <dbReference type="Rhea" id="RHEA:23800"/>
        <dbReference type="ChEBI" id="CHEBI:15377"/>
        <dbReference type="ChEBI" id="CHEBI:16007"/>
        <dbReference type="ChEBI" id="CHEBI:16763"/>
        <dbReference type="ChEBI" id="CHEBI:28938"/>
        <dbReference type="ChEBI" id="CHEBI:57844"/>
        <dbReference type="EC" id="4.4.1.11"/>
    </reaction>
    <physiologicalReaction direction="left-to-right" evidence="7">
        <dbReference type="Rhea" id="RHEA:23801"/>
    </physiologicalReaction>
</comment>
<dbReference type="Gene3D" id="3.90.1150.10">
    <property type="entry name" value="Aspartate Aminotransferase, domain 1"/>
    <property type="match status" value="1"/>
</dbReference>
<dbReference type="Pfam" id="PF01053">
    <property type="entry name" value="Cys_Met_Meta_PP"/>
    <property type="match status" value="1"/>
</dbReference>
<keyword evidence="12" id="KW-1185">Reference proteome</keyword>
<dbReference type="GO" id="GO:0008483">
    <property type="term" value="F:transaminase activity"/>
    <property type="evidence" value="ECO:0007669"/>
    <property type="project" value="UniProtKB-KW"/>
</dbReference>
<sequence>MNSSSMPSAPSPQWDPKTLIVAGGRPAHDTDAPVNYPVTFTSTYHSQGQAAAGERVYARFSNPTWDPFEEVLGQLEVADSPALVFSSGMAAIAAALNLVPAGGVLVMPKHSYNGSLALSSELQAAGRLSIRPVDIADTDDVIAALQGADVLWVESPTNPMLEVADLPVLLAEAKSRGVLSIVDNTFATPLLQRPLTLGADLVVHSVTKYLSGHSDVIMGALVTSDESLRQKLHGYRTLHGAISSPMDTFLALRGVRTMAVRIERSQKNSQVLAERLAAHPKVQAVRYPGLEQDPGHERATRLMDGYGSVIAFQAGQDAAQADQLVAAFELITGATSLGGVETLAERRARHASEPETVPENLIRLSVGIEEVEDLWRDLQQALEQL</sequence>
<gene>
    <name evidence="11" type="ORF">QMQ05_02605</name>
</gene>
<dbReference type="CDD" id="cd00614">
    <property type="entry name" value="CGS_like"/>
    <property type="match status" value="1"/>
</dbReference>
<dbReference type="GO" id="GO:0019343">
    <property type="term" value="P:cysteine biosynthetic process via cystathionine"/>
    <property type="evidence" value="ECO:0007669"/>
    <property type="project" value="TreeGrafter"/>
</dbReference>
<dbReference type="Proteomes" id="UP001486888">
    <property type="component" value="Chromosome"/>
</dbReference>
<dbReference type="GO" id="GO:0004123">
    <property type="term" value="F:cystathionine gamma-lyase activity"/>
    <property type="evidence" value="ECO:0007669"/>
    <property type="project" value="TreeGrafter"/>
</dbReference>
<keyword evidence="11" id="KW-0032">Aminotransferase</keyword>